<keyword evidence="10 14" id="KW-0520">NAD</keyword>
<dbReference type="EC" id="6.5.1.2" evidence="2 14"/>
<dbReference type="InterPro" id="IPR001679">
    <property type="entry name" value="DNA_ligase"/>
</dbReference>
<evidence type="ECO:0000256" key="4">
    <source>
        <dbReference type="ARBA" id="ARBA00022598"/>
    </source>
</evidence>
<comment type="catalytic activity">
    <reaction evidence="12 14 15">
        <text>NAD(+) + (deoxyribonucleotide)n-3'-hydroxyl + 5'-phospho-(deoxyribonucleotide)m = (deoxyribonucleotide)n+m + AMP + beta-nicotinamide D-nucleotide.</text>
        <dbReference type="EC" id="6.5.1.2"/>
    </reaction>
</comment>
<evidence type="ECO:0000256" key="1">
    <source>
        <dbReference type="ARBA" id="ARBA00004067"/>
    </source>
</evidence>
<dbReference type="Pfam" id="PF03119">
    <property type="entry name" value="DNA_ligase_ZBD"/>
    <property type="match status" value="1"/>
</dbReference>
<dbReference type="InterPro" id="IPR001357">
    <property type="entry name" value="BRCT_dom"/>
</dbReference>
<keyword evidence="7 14" id="KW-0227">DNA damage</keyword>
<evidence type="ECO:0000256" key="12">
    <source>
        <dbReference type="ARBA" id="ARBA00034005"/>
    </source>
</evidence>
<sequence length="677" mass="74868">MTPSIPQSVLHRVEILRTRIAQHDHRYYVLDDPELPDGAYDALMQELRTLEAEYPALVTPDSPTQRVGGVRLDAFPEAVHLLPMRSLDNAFEAMEVLAFDRRVRERLEREDTPVEYAVEPKLDGVAVSLLYEDGLLVRGATRGDGTTGEDISSNIRTLRAIPLRLQGRGHPRRLEVRGEVYMEKARFEALNAQAQARGEKVFVNPRNAAAGSLRQLDPEITAGRPLSFFAYGVGHVGGARMPDNHADTLDRLAHWGLRVCPEGAVVTGVEACLAYYQRIGELRDVLPYEIDGVVYKVNRFDWQRTLGFVARAPRWAIAHKYPAQEQMTWLRAVEFQVGRTGALTPVARLEPVFVGGVTVSNATLHNMDEIQRKDVRIGDRVIVRRAGDVIPEVMAVVMADRPEDARPIVMPEQCPVCGSAIERLEGEAVSRCSGGLYCAAQRREAIRHFASRRAMDIEGLGERLIEQLVERGLVVHVDDLYRLQAPALAALERMGEKSAANLVQALERSRHTRLDRFIFALGIREVGDATARALAAHFGGLDALMQADEAALMRVPDVGPKVAAHVVTFFRQPHNREVIRRLQEAGVHWEEQPPRTADHLPLAGQTYVLTGALDTLSRDEAADRLRALGAQVSSSVSRKTTAVIAGKAAGSKLEKARGLGIDVLDEAGLMALLKPRE</sequence>
<dbReference type="InterPro" id="IPR018239">
    <property type="entry name" value="DNA_ligase_AS"/>
</dbReference>
<dbReference type="Proteomes" id="UP000199496">
    <property type="component" value="Unassembled WGS sequence"/>
</dbReference>
<dbReference type="InterPro" id="IPR033136">
    <property type="entry name" value="DNA_ligase_CS"/>
</dbReference>
<dbReference type="PANTHER" id="PTHR23389">
    <property type="entry name" value="CHROMOSOME TRANSMISSION FIDELITY FACTOR 18"/>
    <property type="match status" value="1"/>
</dbReference>
<comment type="function">
    <text evidence="1 14">DNA ligase that catalyzes the formation of phosphodiester linkages between 5'-phosphoryl and 3'-hydroxyl groups in double-stranded DNA using NAD as a coenzyme and as the energy source for the reaction. It is essential for DNA replication and repair of damaged DNA.</text>
</comment>
<feature type="binding site" evidence="14">
    <location>
        <position position="438"/>
    </location>
    <ligand>
        <name>Zn(2+)</name>
        <dbReference type="ChEBI" id="CHEBI:29105"/>
    </ligand>
</feature>
<dbReference type="SMART" id="SM00292">
    <property type="entry name" value="BRCT"/>
    <property type="match status" value="1"/>
</dbReference>
<dbReference type="FunFam" id="1.10.287.610:FF:000002">
    <property type="entry name" value="DNA ligase"/>
    <property type="match status" value="1"/>
</dbReference>
<feature type="binding site" evidence="14">
    <location>
        <position position="414"/>
    </location>
    <ligand>
        <name>Zn(2+)</name>
        <dbReference type="ChEBI" id="CHEBI:29105"/>
    </ligand>
</feature>
<feature type="binding site" evidence="14">
    <location>
        <position position="179"/>
    </location>
    <ligand>
        <name>NAD(+)</name>
        <dbReference type="ChEBI" id="CHEBI:57540"/>
    </ligand>
</feature>
<comment type="caution">
    <text evidence="14">Lacks conserved residue(s) required for the propagation of feature annotation.</text>
</comment>
<keyword evidence="18" id="KW-1185">Reference proteome</keyword>
<dbReference type="GO" id="GO:0003677">
    <property type="term" value="F:DNA binding"/>
    <property type="evidence" value="ECO:0007669"/>
    <property type="project" value="InterPro"/>
</dbReference>
<dbReference type="InterPro" id="IPR013839">
    <property type="entry name" value="DNAligase_adenylation"/>
</dbReference>
<dbReference type="NCBIfam" id="NF005932">
    <property type="entry name" value="PRK07956.1"/>
    <property type="match status" value="1"/>
</dbReference>
<dbReference type="SUPFAM" id="SSF56091">
    <property type="entry name" value="DNA ligase/mRNA capping enzyme, catalytic domain"/>
    <property type="match status" value="1"/>
</dbReference>
<dbReference type="GO" id="GO:0003911">
    <property type="term" value="F:DNA ligase (NAD+) activity"/>
    <property type="evidence" value="ECO:0007669"/>
    <property type="project" value="UniProtKB-UniRule"/>
</dbReference>
<dbReference type="GO" id="GO:0006260">
    <property type="term" value="P:DNA replication"/>
    <property type="evidence" value="ECO:0007669"/>
    <property type="project" value="UniProtKB-KW"/>
</dbReference>
<dbReference type="InterPro" id="IPR012340">
    <property type="entry name" value="NA-bd_OB-fold"/>
</dbReference>
<keyword evidence="5 14" id="KW-0235">DNA replication</keyword>
<dbReference type="InterPro" id="IPR004149">
    <property type="entry name" value="Znf_DNAligase_C4"/>
</dbReference>
<dbReference type="InterPro" id="IPR041663">
    <property type="entry name" value="DisA/LigA_HHH"/>
</dbReference>
<dbReference type="FunFam" id="1.10.150.20:FF:000006">
    <property type="entry name" value="DNA ligase"/>
    <property type="match status" value="1"/>
</dbReference>
<feature type="binding site" evidence="14">
    <location>
        <position position="142"/>
    </location>
    <ligand>
        <name>NAD(+)</name>
        <dbReference type="ChEBI" id="CHEBI:57540"/>
    </ligand>
</feature>
<evidence type="ECO:0000256" key="13">
    <source>
        <dbReference type="ARBA" id="ARBA00060881"/>
    </source>
</evidence>
<evidence type="ECO:0000256" key="7">
    <source>
        <dbReference type="ARBA" id="ARBA00022763"/>
    </source>
</evidence>
<dbReference type="GO" id="GO:0046872">
    <property type="term" value="F:metal ion binding"/>
    <property type="evidence" value="ECO:0007669"/>
    <property type="project" value="UniProtKB-KW"/>
</dbReference>
<evidence type="ECO:0000256" key="11">
    <source>
        <dbReference type="ARBA" id="ARBA00023204"/>
    </source>
</evidence>
<evidence type="ECO:0000256" key="10">
    <source>
        <dbReference type="ARBA" id="ARBA00023027"/>
    </source>
</evidence>
<dbReference type="NCBIfam" id="TIGR00575">
    <property type="entry name" value="dnlj"/>
    <property type="match status" value="1"/>
</dbReference>
<dbReference type="Pfam" id="PF00533">
    <property type="entry name" value="BRCT"/>
    <property type="match status" value="1"/>
</dbReference>
<feature type="domain" description="BRCT" evidence="16">
    <location>
        <begin position="597"/>
        <end position="677"/>
    </location>
</feature>
<dbReference type="EMBL" id="FOFO01000017">
    <property type="protein sequence ID" value="SEQ12376.1"/>
    <property type="molecule type" value="Genomic_DNA"/>
</dbReference>
<dbReference type="PROSITE" id="PS01056">
    <property type="entry name" value="DNA_LIGASE_N2"/>
    <property type="match status" value="1"/>
</dbReference>
<keyword evidence="11 14" id="KW-0234">DNA repair</keyword>
<evidence type="ECO:0000256" key="9">
    <source>
        <dbReference type="ARBA" id="ARBA00022842"/>
    </source>
</evidence>
<evidence type="ECO:0000313" key="17">
    <source>
        <dbReference type="EMBL" id="SEQ12376.1"/>
    </source>
</evidence>
<dbReference type="Pfam" id="PF12826">
    <property type="entry name" value="HHH_2"/>
    <property type="match status" value="1"/>
</dbReference>
<dbReference type="Gene3D" id="3.40.50.10190">
    <property type="entry name" value="BRCT domain"/>
    <property type="match status" value="1"/>
</dbReference>
<dbReference type="Gene3D" id="2.40.50.140">
    <property type="entry name" value="Nucleic acid-binding proteins"/>
    <property type="match status" value="1"/>
</dbReference>
<dbReference type="GO" id="GO:0006281">
    <property type="term" value="P:DNA repair"/>
    <property type="evidence" value="ECO:0007669"/>
    <property type="project" value="UniProtKB-KW"/>
</dbReference>
<evidence type="ECO:0000256" key="5">
    <source>
        <dbReference type="ARBA" id="ARBA00022705"/>
    </source>
</evidence>
<dbReference type="AlphaFoldDB" id="A0A1H9DFX7"/>
<dbReference type="Pfam" id="PF14520">
    <property type="entry name" value="HHH_5"/>
    <property type="match status" value="1"/>
</dbReference>
<dbReference type="PANTHER" id="PTHR23389:SF9">
    <property type="entry name" value="DNA LIGASE"/>
    <property type="match status" value="1"/>
</dbReference>
<protein>
    <recommendedName>
        <fullName evidence="3 14">DNA ligase</fullName>
        <ecNumber evidence="2 14">6.5.1.2</ecNumber>
    </recommendedName>
    <alternativeName>
        <fullName evidence="14">Polydeoxyribonucleotide synthase [NAD(+)]</fullName>
    </alternativeName>
</protein>
<evidence type="ECO:0000256" key="2">
    <source>
        <dbReference type="ARBA" id="ARBA00012722"/>
    </source>
</evidence>
<dbReference type="HAMAP" id="MF_01588">
    <property type="entry name" value="DNA_ligase_A"/>
    <property type="match status" value="1"/>
</dbReference>
<feature type="binding site" evidence="14">
    <location>
        <begin position="86"/>
        <end position="87"/>
    </location>
    <ligand>
        <name>NAD(+)</name>
        <dbReference type="ChEBI" id="CHEBI:57540"/>
    </ligand>
</feature>
<feature type="active site" description="N6-AMP-lysine intermediate" evidence="14">
    <location>
        <position position="121"/>
    </location>
</feature>
<dbReference type="SMART" id="SM00532">
    <property type="entry name" value="LIGANc"/>
    <property type="match status" value="1"/>
</dbReference>
<keyword evidence="14" id="KW-0464">Manganese</keyword>
<organism evidence="17 18">
    <name type="scientific">Ectothiorhodospira magna</name>
    <dbReference type="NCBI Taxonomy" id="867345"/>
    <lineage>
        <taxon>Bacteria</taxon>
        <taxon>Pseudomonadati</taxon>
        <taxon>Pseudomonadota</taxon>
        <taxon>Gammaproteobacteria</taxon>
        <taxon>Chromatiales</taxon>
        <taxon>Ectothiorhodospiraceae</taxon>
        <taxon>Ectothiorhodospira</taxon>
    </lineage>
</organism>
<dbReference type="Gene3D" id="3.30.470.30">
    <property type="entry name" value="DNA ligase/mRNA capping enzyme"/>
    <property type="match status" value="1"/>
</dbReference>
<dbReference type="STRING" id="867345.SAMN05421693_11755"/>
<keyword evidence="8 14" id="KW-0862">Zinc</keyword>
<dbReference type="InterPro" id="IPR036420">
    <property type="entry name" value="BRCT_dom_sf"/>
</dbReference>
<feature type="binding site" evidence="14">
    <location>
        <position position="417"/>
    </location>
    <ligand>
        <name>Zn(2+)</name>
        <dbReference type="ChEBI" id="CHEBI:29105"/>
    </ligand>
</feature>
<dbReference type="InterPro" id="IPR010994">
    <property type="entry name" value="RuvA_2-like"/>
</dbReference>
<accession>A0A1H9DFX7</accession>
<feature type="binding site" evidence="14">
    <location>
        <position position="320"/>
    </location>
    <ligand>
        <name>NAD(+)</name>
        <dbReference type="ChEBI" id="CHEBI:57540"/>
    </ligand>
</feature>
<dbReference type="FunFam" id="2.40.50.140:FF:000012">
    <property type="entry name" value="DNA ligase"/>
    <property type="match status" value="1"/>
</dbReference>
<feature type="binding site" evidence="14">
    <location>
        <begin position="37"/>
        <end position="41"/>
    </location>
    <ligand>
        <name>NAD(+)</name>
        <dbReference type="ChEBI" id="CHEBI:57540"/>
    </ligand>
</feature>
<dbReference type="SUPFAM" id="SSF52113">
    <property type="entry name" value="BRCT domain"/>
    <property type="match status" value="1"/>
</dbReference>
<dbReference type="Gene3D" id="1.10.287.610">
    <property type="entry name" value="Helix hairpin bin"/>
    <property type="match status" value="1"/>
</dbReference>
<reference evidence="17 18" key="1">
    <citation type="submission" date="2016-10" db="EMBL/GenBank/DDBJ databases">
        <authorList>
            <person name="de Groot N.N."/>
        </authorList>
    </citation>
    <scope>NUCLEOTIDE SEQUENCE [LARGE SCALE GENOMIC DNA]</scope>
    <source>
        <strain evidence="17 18">B7-7</strain>
    </source>
</reference>
<dbReference type="SMART" id="SM00278">
    <property type="entry name" value="HhH1"/>
    <property type="match status" value="4"/>
</dbReference>
<dbReference type="SUPFAM" id="SSF47781">
    <property type="entry name" value="RuvA domain 2-like"/>
    <property type="match status" value="1"/>
</dbReference>
<dbReference type="FunFam" id="1.10.150.20:FF:000007">
    <property type="entry name" value="DNA ligase"/>
    <property type="match status" value="1"/>
</dbReference>
<dbReference type="Pfam" id="PF01653">
    <property type="entry name" value="DNA_ligase_aden"/>
    <property type="match status" value="1"/>
</dbReference>
<name>A0A1H9DFX7_9GAMM</name>
<dbReference type="Gene3D" id="1.10.150.20">
    <property type="entry name" value="5' to 3' exonuclease, C-terminal subdomain"/>
    <property type="match status" value="2"/>
</dbReference>
<dbReference type="PROSITE" id="PS01055">
    <property type="entry name" value="DNA_LIGASE_N1"/>
    <property type="match status" value="1"/>
</dbReference>
<feature type="binding site" evidence="14">
    <location>
        <position position="296"/>
    </location>
    <ligand>
        <name>NAD(+)</name>
        <dbReference type="ChEBI" id="CHEBI:57540"/>
    </ligand>
</feature>
<comment type="cofactor">
    <cofactor evidence="14">
        <name>Mg(2+)</name>
        <dbReference type="ChEBI" id="CHEBI:18420"/>
    </cofactor>
    <cofactor evidence="14">
        <name>Mn(2+)</name>
        <dbReference type="ChEBI" id="CHEBI:29035"/>
    </cofactor>
</comment>
<evidence type="ECO:0000259" key="16">
    <source>
        <dbReference type="PROSITE" id="PS50172"/>
    </source>
</evidence>
<dbReference type="InterPro" id="IPR004150">
    <property type="entry name" value="NAD_DNA_ligase_OB"/>
</dbReference>
<dbReference type="InterPro" id="IPR003583">
    <property type="entry name" value="Hlx-hairpin-Hlx_DNA-bd_motif"/>
</dbReference>
<dbReference type="SUPFAM" id="SSF50249">
    <property type="entry name" value="Nucleic acid-binding proteins"/>
    <property type="match status" value="1"/>
</dbReference>
<dbReference type="CDD" id="cd17748">
    <property type="entry name" value="BRCT_DNA_ligase_like"/>
    <property type="match status" value="1"/>
</dbReference>
<keyword evidence="9 14" id="KW-0460">Magnesium</keyword>
<comment type="similarity">
    <text evidence="13 14">Belongs to the NAD-dependent DNA ligase family. LigA subfamily.</text>
</comment>
<keyword evidence="4 14" id="KW-0436">Ligase</keyword>
<evidence type="ECO:0000256" key="14">
    <source>
        <dbReference type="HAMAP-Rule" id="MF_01588"/>
    </source>
</evidence>
<dbReference type="RefSeq" id="WP_090207279.1">
    <property type="nucleotide sequence ID" value="NZ_FOFO01000017.1"/>
</dbReference>
<evidence type="ECO:0000256" key="3">
    <source>
        <dbReference type="ARBA" id="ARBA00013308"/>
    </source>
</evidence>
<dbReference type="FunFam" id="3.30.470.30:FF:000001">
    <property type="entry name" value="DNA ligase"/>
    <property type="match status" value="1"/>
</dbReference>
<dbReference type="Pfam" id="PF03120">
    <property type="entry name" value="OB_DNA_ligase"/>
    <property type="match status" value="1"/>
</dbReference>
<keyword evidence="6 14" id="KW-0479">Metal-binding</keyword>
<evidence type="ECO:0000256" key="15">
    <source>
        <dbReference type="RuleBase" id="RU000618"/>
    </source>
</evidence>
<dbReference type="OrthoDB" id="9759736at2"/>
<dbReference type="GO" id="GO:0005829">
    <property type="term" value="C:cytosol"/>
    <property type="evidence" value="ECO:0007669"/>
    <property type="project" value="TreeGrafter"/>
</dbReference>
<dbReference type="InterPro" id="IPR013840">
    <property type="entry name" value="DNAligase_N"/>
</dbReference>
<dbReference type="PIRSF" id="PIRSF001604">
    <property type="entry name" value="LigA"/>
    <property type="match status" value="1"/>
</dbReference>
<gene>
    <name evidence="14" type="primary">ligA</name>
    <name evidence="17" type="ORF">SAMN05421693_11755</name>
</gene>
<evidence type="ECO:0000256" key="6">
    <source>
        <dbReference type="ARBA" id="ARBA00022723"/>
    </source>
</evidence>
<dbReference type="PROSITE" id="PS50172">
    <property type="entry name" value="BRCT"/>
    <property type="match status" value="1"/>
</dbReference>
<evidence type="ECO:0000256" key="8">
    <source>
        <dbReference type="ARBA" id="ARBA00022833"/>
    </source>
</evidence>
<dbReference type="CDD" id="cd00114">
    <property type="entry name" value="LIGANc"/>
    <property type="match status" value="1"/>
</dbReference>
<feature type="binding site" evidence="14">
    <location>
        <position position="119"/>
    </location>
    <ligand>
        <name>NAD(+)</name>
        <dbReference type="ChEBI" id="CHEBI:57540"/>
    </ligand>
</feature>
<proteinExistence type="inferred from homology"/>
<evidence type="ECO:0000313" key="18">
    <source>
        <dbReference type="Proteomes" id="UP000199496"/>
    </source>
</evidence>
<dbReference type="Gene3D" id="6.20.10.30">
    <property type="match status" value="1"/>
</dbReference>